<feature type="transmembrane region" description="Helical" evidence="1">
    <location>
        <begin position="61"/>
        <end position="82"/>
    </location>
</feature>
<keyword evidence="3" id="KW-1185">Reference proteome</keyword>
<sequence length="196" mass="21127">MARDRYRRSARGNRLGLAVVGTVLLLVGLAALAVGQGFFGAGPAGQTLLNDVVQGVLAQQWVPYVAVAVAFVAAFLSLRWLMAQGIHDTVGRLSLESGGEGRVQVDEGVVSDAVEREVGDYPGVRRARVHLTESVHHPHLRLALTLDEDADVAQVWNRVRGEALANLRRSLGLEEVPAVVRMTMTAPSRHARRSLA</sequence>
<evidence type="ECO:0000313" key="2">
    <source>
        <dbReference type="EMBL" id="MBE3001892.1"/>
    </source>
</evidence>
<keyword evidence="1" id="KW-0472">Membrane</keyword>
<organism evidence="2 3">
    <name type="scientific">Nocardiopsis coralli</name>
    <dbReference type="NCBI Taxonomy" id="2772213"/>
    <lineage>
        <taxon>Bacteria</taxon>
        <taxon>Bacillati</taxon>
        <taxon>Actinomycetota</taxon>
        <taxon>Actinomycetes</taxon>
        <taxon>Streptosporangiales</taxon>
        <taxon>Nocardiopsidaceae</taxon>
        <taxon>Nocardiopsis</taxon>
    </lineage>
</organism>
<dbReference type="EMBL" id="JADBGI010000030">
    <property type="protein sequence ID" value="MBE3001892.1"/>
    <property type="molecule type" value="Genomic_DNA"/>
</dbReference>
<gene>
    <name evidence="2" type="primary">amaP</name>
    <name evidence="2" type="ORF">IDM40_24820</name>
</gene>
<name>A0ABR9PDK2_9ACTN</name>
<accession>A0ABR9PDK2</accession>
<evidence type="ECO:0000313" key="3">
    <source>
        <dbReference type="Proteomes" id="UP000806528"/>
    </source>
</evidence>
<reference evidence="2 3" key="1">
    <citation type="submission" date="2020-09" db="EMBL/GenBank/DDBJ databases">
        <title>Diversity and distribution of actinomycetes associated with coral in the coast of Hainan.</title>
        <authorList>
            <person name="Li F."/>
        </authorList>
    </citation>
    <scope>NUCLEOTIDE SEQUENCE [LARGE SCALE GENOMIC DNA]</scope>
    <source>
        <strain evidence="2 3">HNM0947</strain>
    </source>
</reference>
<feature type="transmembrane region" description="Helical" evidence="1">
    <location>
        <begin position="15"/>
        <end position="41"/>
    </location>
</feature>
<comment type="caution">
    <text evidence="2">The sequence shown here is derived from an EMBL/GenBank/DDBJ whole genome shotgun (WGS) entry which is preliminary data.</text>
</comment>
<keyword evidence="1" id="KW-0812">Transmembrane</keyword>
<evidence type="ECO:0000256" key="1">
    <source>
        <dbReference type="SAM" id="Phobius"/>
    </source>
</evidence>
<protein>
    <submittedName>
        <fullName evidence="2">Alkaline shock response membrane anchor protein AmaP</fullName>
    </submittedName>
</protein>
<dbReference type="Proteomes" id="UP000806528">
    <property type="component" value="Unassembled WGS sequence"/>
</dbReference>
<dbReference type="RefSeq" id="WP_193124482.1">
    <property type="nucleotide sequence ID" value="NZ_JADBGI010000030.1"/>
</dbReference>
<keyword evidence="1" id="KW-1133">Transmembrane helix</keyword>
<dbReference type="NCBIfam" id="NF033218">
    <property type="entry name" value="anchor_AmaP"/>
    <property type="match status" value="1"/>
</dbReference>
<proteinExistence type="predicted"/>